<dbReference type="PRINTS" id="PR00344">
    <property type="entry name" value="BCTRLSENSOR"/>
</dbReference>
<evidence type="ECO:0000259" key="7">
    <source>
        <dbReference type="PROSITE" id="PS50109"/>
    </source>
</evidence>
<dbReference type="PANTHER" id="PTHR44936:SF9">
    <property type="entry name" value="SENSOR PROTEIN CREC"/>
    <property type="match status" value="1"/>
</dbReference>
<gene>
    <name evidence="8" type="ORF">CG710_020680</name>
</gene>
<dbReference type="SUPFAM" id="SSF55874">
    <property type="entry name" value="ATPase domain of HSP90 chaperone/DNA topoisomerase II/histidine kinase"/>
    <property type="match status" value="2"/>
</dbReference>
<dbReference type="GO" id="GO:0004673">
    <property type="term" value="F:protein histidine kinase activity"/>
    <property type="evidence" value="ECO:0007669"/>
    <property type="project" value="UniProtKB-EC"/>
</dbReference>
<feature type="domain" description="Histidine kinase" evidence="7">
    <location>
        <begin position="493"/>
        <end position="716"/>
    </location>
</feature>
<dbReference type="SMART" id="SM00387">
    <property type="entry name" value="HATPase_c"/>
    <property type="match status" value="1"/>
</dbReference>
<comment type="caution">
    <text evidence="8">The sequence shown here is derived from an EMBL/GenBank/DDBJ whole genome shotgun (WGS) entry which is preliminary data.</text>
</comment>
<dbReference type="EC" id="2.7.13.3" evidence="2"/>
<evidence type="ECO:0000313" key="9">
    <source>
        <dbReference type="Proteomes" id="UP000216411"/>
    </source>
</evidence>
<keyword evidence="9" id="KW-1185">Reference proteome</keyword>
<protein>
    <recommendedName>
        <fullName evidence="2">histidine kinase</fullName>
        <ecNumber evidence="2">2.7.13.3</ecNumber>
    </recommendedName>
</protein>
<dbReference type="Proteomes" id="UP000216411">
    <property type="component" value="Unassembled WGS sequence"/>
</dbReference>
<dbReference type="InterPro" id="IPR005467">
    <property type="entry name" value="His_kinase_dom"/>
</dbReference>
<organism evidence="8 9">
    <name type="scientific">Lachnotalea glycerini</name>
    <dbReference type="NCBI Taxonomy" id="1763509"/>
    <lineage>
        <taxon>Bacteria</taxon>
        <taxon>Bacillati</taxon>
        <taxon>Bacillota</taxon>
        <taxon>Clostridia</taxon>
        <taxon>Lachnospirales</taxon>
        <taxon>Lachnospiraceae</taxon>
        <taxon>Lachnotalea</taxon>
    </lineage>
</organism>
<dbReference type="InterPro" id="IPR050980">
    <property type="entry name" value="2C_sensor_his_kinase"/>
</dbReference>
<name>A0A371J478_9FIRM</name>
<evidence type="ECO:0000256" key="1">
    <source>
        <dbReference type="ARBA" id="ARBA00000085"/>
    </source>
</evidence>
<evidence type="ECO:0000256" key="2">
    <source>
        <dbReference type="ARBA" id="ARBA00012438"/>
    </source>
</evidence>
<keyword evidence="6" id="KW-0902">Two-component regulatory system</keyword>
<evidence type="ECO:0000313" key="8">
    <source>
        <dbReference type="EMBL" id="RDY27484.1"/>
    </source>
</evidence>
<comment type="catalytic activity">
    <reaction evidence="1">
        <text>ATP + protein L-histidine = ADP + protein N-phospho-L-histidine.</text>
        <dbReference type="EC" id="2.7.13.3"/>
    </reaction>
</comment>
<reference evidence="8 9" key="1">
    <citation type="journal article" date="2017" name="Genome Announc.">
        <title>Draft Genome Sequence of a Sporulating and Motile Strain of Lachnotalea glycerini Isolated from Water in Quebec City, Canada.</title>
        <authorList>
            <person name="Maheux A.F."/>
            <person name="Boudreau D.K."/>
            <person name="Berube E."/>
            <person name="Boissinot M."/>
            <person name="Raymond F."/>
            <person name="Brodeur S."/>
            <person name="Corbeil J."/>
            <person name="Isabel S."/>
            <person name="Omar R.F."/>
            <person name="Bergeron M.G."/>
        </authorList>
    </citation>
    <scope>NUCLEOTIDE SEQUENCE [LARGE SCALE GENOMIC DNA]</scope>
    <source>
        <strain evidence="8 9">CCRI-19302</strain>
    </source>
</reference>
<evidence type="ECO:0000256" key="3">
    <source>
        <dbReference type="ARBA" id="ARBA00022553"/>
    </source>
</evidence>
<evidence type="ECO:0000256" key="6">
    <source>
        <dbReference type="ARBA" id="ARBA00023012"/>
    </source>
</evidence>
<accession>A0A371J478</accession>
<dbReference type="OrthoDB" id="9816482at2"/>
<keyword evidence="4" id="KW-0808">Transferase</keyword>
<keyword evidence="5" id="KW-0418">Kinase</keyword>
<dbReference type="Pfam" id="PF13589">
    <property type="entry name" value="HATPase_c_3"/>
    <property type="match status" value="1"/>
</dbReference>
<dbReference type="PANTHER" id="PTHR44936">
    <property type="entry name" value="SENSOR PROTEIN CREC"/>
    <property type="match status" value="1"/>
</dbReference>
<dbReference type="InterPro" id="IPR004358">
    <property type="entry name" value="Sig_transdc_His_kin-like_C"/>
</dbReference>
<sequence length="719" mass="82030">MKQGFRPSARLISTIGEDIIKDIHAAVVELVKNAYDADATSVNIEFQSTPEKKLFIKVFDNGHGMSESVVRDKWLVPSTSDKYIRKISPKGRIMQGRKGIGRFAVAILGEKLLLETIADNVKTKLLIDWDDFTEDKYLDEIEIDLSTSPVNEINSTNFSIEGSSEKLEQWNDDEIEYLIKELRKLLTPIDNSNMDKDDKFDIIVNFNDFASSNYRNEIIRIKSLPLIDYYDYRVFGDIYPDGHCRLIYQNRNSGIEEDVTDFNYYLTDKERVSGKITVDFRIFDRDPEAIESLVYELLNAGDEKLGKNEAKKMLNDISGVSIFRNRFRIRPYGDEENDWLSLDKKRVQNPAQKIGANQISGIIEIEDEDISKLVEKSARDGLKEDAYYDGLVSIITQLLNYVELKRYSFRQKTGKGRKNHLFSSQFEILTDYSALKNKVISVMQGANVSDKKVEELNSFIEKDIDTKIKIAQELENQIAMYQGQATLGKIMDVVMHEVRKPLAWLKNQTKNLERAYTRYTQNENATDLNKVLRIIEETPNQLNIISDLFKSLNSLATRKRSAMVVFSINDVLETAIEIFNDQVNRYNIDLQFNPTETFVFMGWREDILSAVANILENAIYWVNYNKSSKTIIVSIHKNDESIEISIWNNGPQIIKDLIHNNSLFSPGISGKVTEKGNGTGLGLAIAGEAIDRNGGIIKVVDVLEGAKFIIELPNNVKGE</sequence>
<dbReference type="EMBL" id="NOKA02000108">
    <property type="protein sequence ID" value="RDY27484.1"/>
    <property type="molecule type" value="Genomic_DNA"/>
</dbReference>
<dbReference type="Pfam" id="PF02518">
    <property type="entry name" value="HATPase_c"/>
    <property type="match status" value="1"/>
</dbReference>
<dbReference type="AlphaFoldDB" id="A0A371J478"/>
<evidence type="ECO:0000256" key="5">
    <source>
        <dbReference type="ARBA" id="ARBA00022777"/>
    </source>
</evidence>
<dbReference type="InterPro" id="IPR036890">
    <property type="entry name" value="HATPase_C_sf"/>
</dbReference>
<dbReference type="PROSITE" id="PS50109">
    <property type="entry name" value="HIS_KIN"/>
    <property type="match status" value="1"/>
</dbReference>
<keyword evidence="3" id="KW-0597">Phosphoprotein</keyword>
<evidence type="ECO:0000256" key="4">
    <source>
        <dbReference type="ARBA" id="ARBA00022679"/>
    </source>
</evidence>
<proteinExistence type="predicted"/>
<dbReference type="GO" id="GO:0000160">
    <property type="term" value="P:phosphorelay signal transduction system"/>
    <property type="evidence" value="ECO:0007669"/>
    <property type="project" value="UniProtKB-KW"/>
</dbReference>
<dbReference type="Gene3D" id="3.30.565.10">
    <property type="entry name" value="Histidine kinase-like ATPase, C-terminal domain"/>
    <property type="match status" value="2"/>
</dbReference>
<dbReference type="RefSeq" id="WP_094376039.1">
    <property type="nucleotide sequence ID" value="NZ_NOKA02000108.1"/>
</dbReference>
<dbReference type="InterPro" id="IPR003594">
    <property type="entry name" value="HATPase_dom"/>
</dbReference>